<keyword evidence="2" id="KW-1185">Reference proteome</keyword>
<dbReference type="Proteomes" id="UP001596472">
    <property type="component" value="Unassembled WGS sequence"/>
</dbReference>
<gene>
    <name evidence="1" type="ORF">ACFQY0_18880</name>
</gene>
<dbReference type="EMBL" id="JBHTBS010000014">
    <property type="protein sequence ID" value="MFC7339265.1"/>
    <property type="molecule type" value="Genomic_DNA"/>
</dbReference>
<reference evidence="2" key="1">
    <citation type="journal article" date="2019" name="Int. J. Syst. Evol. Microbiol.">
        <title>The Global Catalogue of Microorganisms (GCM) 10K type strain sequencing project: providing services to taxonomists for standard genome sequencing and annotation.</title>
        <authorList>
            <consortium name="The Broad Institute Genomics Platform"/>
            <consortium name="The Broad Institute Genome Sequencing Center for Infectious Disease"/>
            <person name="Wu L."/>
            <person name="Ma J."/>
        </authorList>
    </citation>
    <scope>NUCLEOTIDE SEQUENCE [LARGE SCALE GENOMIC DNA]</scope>
    <source>
        <strain evidence="2">CGMCC 4.1467</strain>
    </source>
</reference>
<name>A0ABW2LCC2_9BACT</name>
<evidence type="ECO:0000313" key="2">
    <source>
        <dbReference type="Proteomes" id="UP001596472"/>
    </source>
</evidence>
<protein>
    <recommendedName>
        <fullName evidence="3">XRE family transcriptional regulator</fullName>
    </recommendedName>
</protein>
<evidence type="ECO:0000313" key="1">
    <source>
        <dbReference type="EMBL" id="MFC7339265.1"/>
    </source>
</evidence>
<proteinExistence type="predicted"/>
<accession>A0ABW2LCC2</accession>
<organism evidence="1 2">
    <name type="scientific">Haloferula chungangensis</name>
    <dbReference type="NCBI Taxonomy" id="1048331"/>
    <lineage>
        <taxon>Bacteria</taxon>
        <taxon>Pseudomonadati</taxon>
        <taxon>Verrucomicrobiota</taxon>
        <taxon>Verrucomicrobiia</taxon>
        <taxon>Verrucomicrobiales</taxon>
        <taxon>Verrucomicrobiaceae</taxon>
        <taxon>Haloferula</taxon>
    </lineage>
</organism>
<dbReference type="RefSeq" id="WP_379715753.1">
    <property type="nucleotide sequence ID" value="NZ_JBHTBS010000014.1"/>
</dbReference>
<sequence>MESHEVLRKAFAKTSPKAVASELGVSLSLVYKWAEKQSDDGSGSRNPLDRLMKIIELSEDTTIIEWLCQNSQGYFVRNPESSCTKGFEVLPATNEIIGQFSGLLQQISAAALDNSIDAKEAKEIRECWDKLKSYAEGFVRCCEEGDFEQLKHIPKPSEGPKRYYTD</sequence>
<evidence type="ECO:0008006" key="3">
    <source>
        <dbReference type="Google" id="ProtNLM"/>
    </source>
</evidence>
<comment type="caution">
    <text evidence="1">The sequence shown here is derived from an EMBL/GenBank/DDBJ whole genome shotgun (WGS) entry which is preliminary data.</text>
</comment>